<dbReference type="RefSeq" id="XP_058308051.1">
    <property type="nucleotide sequence ID" value="XM_058453860.1"/>
</dbReference>
<organism evidence="1 2">
    <name type="scientific">Penicillium cinerascens</name>
    <dbReference type="NCBI Taxonomy" id="70096"/>
    <lineage>
        <taxon>Eukaryota</taxon>
        <taxon>Fungi</taxon>
        <taxon>Dikarya</taxon>
        <taxon>Ascomycota</taxon>
        <taxon>Pezizomycotina</taxon>
        <taxon>Eurotiomycetes</taxon>
        <taxon>Eurotiomycetidae</taxon>
        <taxon>Eurotiales</taxon>
        <taxon>Aspergillaceae</taxon>
        <taxon>Penicillium</taxon>
    </lineage>
</organism>
<dbReference type="GeneID" id="83181161"/>
<proteinExistence type="predicted"/>
<accession>A0A9W9MIY3</accession>
<sequence>MICPSSGISLHESTNARQWRSPRILRFCDSVIAHEPVTIRADDPDHFRCPDAIVLCFDCFSELDYLGSIAMFWRHDFEQSESISVAIRSNAMSGPGNVATVSASAWYVWDILHLLRSKKLQSTQVRARSENGPIALARHVEHPRLNALGSDRCAKDVKTRA</sequence>
<keyword evidence="2" id="KW-1185">Reference proteome</keyword>
<name>A0A9W9MIY3_9EURO</name>
<reference evidence="1" key="2">
    <citation type="journal article" date="2023" name="IMA Fungus">
        <title>Comparative genomic study of the Penicillium genus elucidates a diverse pangenome and 15 lateral gene transfer events.</title>
        <authorList>
            <person name="Petersen C."/>
            <person name="Sorensen T."/>
            <person name="Nielsen M.R."/>
            <person name="Sondergaard T.E."/>
            <person name="Sorensen J.L."/>
            <person name="Fitzpatrick D.A."/>
            <person name="Frisvad J.C."/>
            <person name="Nielsen K.L."/>
        </authorList>
    </citation>
    <scope>NUCLEOTIDE SEQUENCE</scope>
    <source>
        <strain evidence="1">IBT 15544</strain>
    </source>
</reference>
<evidence type="ECO:0000313" key="2">
    <source>
        <dbReference type="Proteomes" id="UP001150904"/>
    </source>
</evidence>
<reference evidence="1" key="1">
    <citation type="submission" date="2022-12" db="EMBL/GenBank/DDBJ databases">
        <authorList>
            <person name="Petersen C."/>
        </authorList>
    </citation>
    <scope>NUCLEOTIDE SEQUENCE</scope>
    <source>
        <strain evidence="1">IBT 15544</strain>
    </source>
</reference>
<dbReference type="Proteomes" id="UP001150904">
    <property type="component" value="Unassembled WGS sequence"/>
</dbReference>
<evidence type="ECO:0000313" key="1">
    <source>
        <dbReference type="EMBL" id="KAJ5202135.1"/>
    </source>
</evidence>
<comment type="caution">
    <text evidence="1">The sequence shown here is derived from an EMBL/GenBank/DDBJ whole genome shotgun (WGS) entry which is preliminary data.</text>
</comment>
<dbReference type="EMBL" id="JAPQKR010000013">
    <property type="protein sequence ID" value="KAJ5202135.1"/>
    <property type="molecule type" value="Genomic_DNA"/>
</dbReference>
<gene>
    <name evidence="1" type="ORF">N7498_006798</name>
</gene>
<protein>
    <submittedName>
        <fullName evidence="1">Uncharacterized protein</fullName>
    </submittedName>
</protein>
<dbReference type="AlphaFoldDB" id="A0A9W9MIY3"/>